<name>A0A0H2R398_9AGAM</name>
<dbReference type="InterPro" id="IPR036047">
    <property type="entry name" value="F-box-like_dom_sf"/>
</dbReference>
<sequence length="572" mass="64630">MSPESEASKVLLALEKAALTPNFHLLDLNVEFGTKKWNAVRNIRGDVDLFSEDLDSQIVDADLTSRFMASAFQMDAIVSMLNVLSGFANKIQTHLKRSQEWISAKLSKGINKLPDEIFTKIFQFAVWEEGYDGGRQAIFLSHVSRRFRNIALGSRSLWTTLFSGDTDAQLETFISRAGSYEEFHAFINFTSAEKEEGIGYFTDICRPTITRWRTLTLSQDGVDWDVDEPLHGGVEFLTSNLPSEFALVGLQLPILEKLEIQGHVNDTYERQGEPFDEESYSWAPNLRNICCSYVLPSPSGPLPSVSTFSFTHSVAFPSQTRSLDLLLKFLGKVPNLSTFELELYGANEESLETPLPLTECSAVTSFHLRLRNLRVADFRGERSYIASFMNALRMPSLEDLSISLGFIRIGDRRAGEDDWGQALGKFSQTLMPDCFWDSTRLASLSCELRCERALRRYLAKKAVSNNDAVFFVALDRIIHIPSVTISSCFPVDFTLDSDFVSHADMGERYNLRELRFIGCDNWTAVNVKSTVNTLSRLGVRDDIKRVVVQNCKHLARQDLMDVVGEEKLHFVY</sequence>
<dbReference type="InParanoid" id="A0A0H2R398"/>
<dbReference type="OrthoDB" id="3023006at2759"/>
<dbReference type="AlphaFoldDB" id="A0A0H2R398"/>
<evidence type="ECO:0000313" key="2">
    <source>
        <dbReference type="EMBL" id="KLO05827.1"/>
    </source>
</evidence>
<dbReference type="Gene3D" id="1.20.1280.50">
    <property type="match status" value="1"/>
</dbReference>
<dbReference type="Proteomes" id="UP000053477">
    <property type="component" value="Unassembled WGS sequence"/>
</dbReference>
<proteinExistence type="predicted"/>
<dbReference type="EMBL" id="KQ086263">
    <property type="protein sequence ID" value="KLO05827.1"/>
    <property type="molecule type" value="Genomic_DNA"/>
</dbReference>
<protein>
    <recommendedName>
        <fullName evidence="1">F-box domain-containing protein</fullName>
    </recommendedName>
</protein>
<evidence type="ECO:0000313" key="3">
    <source>
        <dbReference type="Proteomes" id="UP000053477"/>
    </source>
</evidence>
<dbReference type="InterPro" id="IPR001810">
    <property type="entry name" value="F-box_dom"/>
</dbReference>
<dbReference type="PROSITE" id="PS50181">
    <property type="entry name" value="FBOX"/>
    <property type="match status" value="1"/>
</dbReference>
<gene>
    <name evidence="2" type="ORF">SCHPADRAFT_946586</name>
</gene>
<reference evidence="2 3" key="1">
    <citation type="submission" date="2015-04" db="EMBL/GenBank/DDBJ databases">
        <title>Complete genome sequence of Schizopora paradoxa KUC8140, a cosmopolitan wood degrader in East Asia.</title>
        <authorList>
            <consortium name="DOE Joint Genome Institute"/>
            <person name="Min B."/>
            <person name="Park H."/>
            <person name="Jang Y."/>
            <person name="Kim J.-J."/>
            <person name="Kim K.H."/>
            <person name="Pangilinan J."/>
            <person name="Lipzen A."/>
            <person name="Riley R."/>
            <person name="Grigoriev I.V."/>
            <person name="Spatafora J.W."/>
            <person name="Choi I.-G."/>
        </authorList>
    </citation>
    <scope>NUCLEOTIDE SEQUENCE [LARGE SCALE GENOMIC DNA]</scope>
    <source>
        <strain evidence="2 3">KUC8140</strain>
    </source>
</reference>
<feature type="domain" description="F-box" evidence="1">
    <location>
        <begin position="107"/>
        <end position="161"/>
    </location>
</feature>
<organism evidence="2 3">
    <name type="scientific">Schizopora paradoxa</name>
    <dbReference type="NCBI Taxonomy" id="27342"/>
    <lineage>
        <taxon>Eukaryota</taxon>
        <taxon>Fungi</taxon>
        <taxon>Dikarya</taxon>
        <taxon>Basidiomycota</taxon>
        <taxon>Agaricomycotina</taxon>
        <taxon>Agaricomycetes</taxon>
        <taxon>Hymenochaetales</taxon>
        <taxon>Schizoporaceae</taxon>
        <taxon>Schizopora</taxon>
    </lineage>
</organism>
<dbReference type="SUPFAM" id="SSF81383">
    <property type="entry name" value="F-box domain"/>
    <property type="match status" value="1"/>
</dbReference>
<evidence type="ECO:0000259" key="1">
    <source>
        <dbReference type="PROSITE" id="PS50181"/>
    </source>
</evidence>
<keyword evidence="3" id="KW-1185">Reference proteome</keyword>
<accession>A0A0H2R398</accession>